<dbReference type="Proteomes" id="UP001211249">
    <property type="component" value="Unassembled WGS sequence"/>
</dbReference>
<proteinExistence type="predicted"/>
<keyword evidence="3" id="KW-1185">Reference proteome</keyword>
<feature type="compositionally biased region" description="Acidic residues" evidence="1">
    <location>
        <begin position="84"/>
        <end position="111"/>
    </location>
</feature>
<gene>
    <name evidence="2" type="ORF">PN451_05645</name>
</gene>
<dbReference type="EMBL" id="JAQMUC010000031">
    <property type="protein sequence ID" value="MDB9535336.1"/>
    <property type="molecule type" value="Genomic_DNA"/>
</dbReference>
<name>A0ABT5ADH9_9CYAN</name>
<dbReference type="InterPro" id="IPR007804">
    <property type="entry name" value="GvpG"/>
</dbReference>
<evidence type="ECO:0000313" key="3">
    <source>
        <dbReference type="Proteomes" id="UP001211249"/>
    </source>
</evidence>
<evidence type="ECO:0000256" key="1">
    <source>
        <dbReference type="SAM" id="MobiDB-lite"/>
    </source>
</evidence>
<organism evidence="2 3">
    <name type="scientific">Dolichospermum planctonicum CS-1226</name>
    <dbReference type="NCBI Taxonomy" id="3021751"/>
    <lineage>
        <taxon>Bacteria</taxon>
        <taxon>Bacillati</taxon>
        <taxon>Cyanobacteriota</taxon>
        <taxon>Cyanophyceae</taxon>
        <taxon>Nostocales</taxon>
        <taxon>Aphanizomenonaceae</taxon>
        <taxon>Dolichospermum</taxon>
        <taxon>Dolichospermum planctonicum</taxon>
    </lineage>
</organism>
<accession>A0ABT5ADH9</accession>
<protein>
    <submittedName>
        <fullName evidence="2">Gas vesicle protein GvpG</fullName>
    </submittedName>
</protein>
<dbReference type="RefSeq" id="WP_271795304.1">
    <property type="nucleotide sequence ID" value="NZ_JAQMUC010000031.1"/>
</dbReference>
<sequence>MLTQLLLLPIMGPLNGVVWIAEQIQERTNTEFDAQENLHKQLLSLQLSFDIGEISEEDFEIQEEEILLKIQALEEEARLELEAEQEEAPLELEAEQEEAPLELEAEQEELENQPQLTPKIDTYKHLVKL</sequence>
<reference evidence="2 3" key="1">
    <citation type="submission" date="2023-01" db="EMBL/GenBank/DDBJ databases">
        <title>Genomes from the Australian National Cyanobacteria Reference Collection.</title>
        <authorList>
            <person name="Willis A."/>
            <person name="Lee E.M.F."/>
        </authorList>
    </citation>
    <scope>NUCLEOTIDE SEQUENCE [LARGE SCALE GENOMIC DNA]</scope>
    <source>
        <strain evidence="2 3">CS-1226</strain>
    </source>
</reference>
<dbReference type="Pfam" id="PF05120">
    <property type="entry name" value="GvpG"/>
    <property type="match status" value="1"/>
</dbReference>
<evidence type="ECO:0000313" key="2">
    <source>
        <dbReference type="EMBL" id="MDB9535336.1"/>
    </source>
</evidence>
<feature type="region of interest" description="Disordered" evidence="1">
    <location>
        <begin position="84"/>
        <end position="117"/>
    </location>
</feature>
<comment type="caution">
    <text evidence="2">The sequence shown here is derived from an EMBL/GenBank/DDBJ whole genome shotgun (WGS) entry which is preliminary data.</text>
</comment>